<keyword evidence="3 7" id="KW-0808">Transferase</keyword>
<dbReference type="Pfam" id="PF07669">
    <property type="entry name" value="Eco57I"/>
    <property type="match status" value="1"/>
</dbReference>
<dbReference type="PANTHER" id="PTHR33841:SF1">
    <property type="entry name" value="DNA METHYLTRANSFERASE A"/>
    <property type="match status" value="1"/>
</dbReference>
<feature type="domain" description="Type II methyltransferase M.TaqI-like" evidence="6">
    <location>
        <begin position="92"/>
        <end position="263"/>
    </location>
</feature>
<keyword evidence="2 7" id="KW-0489">Methyltransferase</keyword>
<evidence type="ECO:0000313" key="8">
    <source>
        <dbReference type="Proteomes" id="UP000184040"/>
    </source>
</evidence>
<dbReference type="GO" id="GO:0006304">
    <property type="term" value="P:DNA modification"/>
    <property type="evidence" value="ECO:0007669"/>
    <property type="project" value="InterPro"/>
</dbReference>
<dbReference type="GO" id="GO:0003676">
    <property type="term" value="F:nucleic acid binding"/>
    <property type="evidence" value="ECO:0007669"/>
    <property type="project" value="InterPro"/>
</dbReference>
<dbReference type="InterPro" id="IPR050953">
    <property type="entry name" value="N4_N6_ade-DNA_methylase"/>
</dbReference>
<dbReference type="InterPro" id="IPR029063">
    <property type="entry name" value="SAM-dependent_MTases_sf"/>
</dbReference>
<dbReference type="InterPro" id="IPR002052">
    <property type="entry name" value="DNA_methylase_N6_adenine_CS"/>
</dbReference>
<organism evidence="7 8">
    <name type="scientific">Palleronia salina</name>
    <dbReference type="NCBI Taxonomy" id="313368"/>
    <lineage>
        <taxon>Bacteria</taxon>
        <taxon>Pseudomonadati</taxon>
        <taxon>Pseudomonadota</taxon>
        <taxon>Alphaproteobacteria</taxon>
        <taxon>Rhodobacterales</taxon>
        <taxon>Roseobacteraceae</taxon>
        <taxon>Palleronia</taxon>
    </lineage>
</organism>
<evidence type="ECO:0000313" key="7">
    <source>
        <dbReference type="EMBL" id="SHJ12566.1"/>
    </source>
</evidence>
<protein>
    <recommendedName>
        <fullName evidence="1">site-specific DNA-methyltransferase (adenine-specific)</fullName>
        <ecNumber evidence="1">2.1.1.72</ecNumber>
    </recommendedName>
</protein>
<comment type="catalytic activity">
    <reaction evidence="5">
        <text>a 2'-deoxyadenosine in DNA + S-adenosyl-L-methionine = an N(6)-methyl-2'-deoxyadenosine in DNA + S-adenosyl-L-homocysteine + H(+)</text>
        <dbReference type="Rhea" id="RHEA:15197"/>
        <dbReference type="Rhea" id="RHEA-COMP:12418"/>
        <dbReference type="Rhea" id="RHEA-COMP:12419"/>
        <dbReference type="ChEBI" id="CHEBI:15378"/>
        <dbReference type="ChEBI" id="CHEBI:57856"/>
        <dbReference type="ChEBI" id="CHEBI:59789"/>
        <dbReference type="ChEBI" id="CHEBI:90615"/>
        <dbReference type="ChEBI" id="CHEBI:90616"/>
        <dbReference type="EC" id="2.1.1.72"/>
    </reaction>
</comment>
<dbReference type="Proteomes" id="UP000184040">
    <property type="component" value="Unassembled WGS sequence"/>
</dbReference>
<dbReference type="GO" id="GO:0009007">
    <property type="term" value="F:site-specific DNA-methyltransferase (adenine-specific) activity"/>
    <property type="evidence" value="ECO:0007669"/>
    <property type="project" value="UniProtKB-EC"/>
</dbReference>
<dbReference type="PANTHER" id="PTHR33841">
    <property type="entry name" value="DNA METHYLTRANSFERASE YEEA-RELATED"/>
    <property type="match status" value="1"/>
</dbReference>
<evidence type="ECO:0000256" key="2">
    <source>
        <dbReference type="ARBA" id="ARBA00022603"/>
    </source>
</evidence>
<keyword evidence="8" id="KW-1185">Reference proteome</keyword>
<dbReference type="AlphaFoldDB" id="A0A1M6GRU1"/>
<dbReference type="InterPro" id="IPR011639">
    <property type="entry name" value="MethylTrfase_TaqI-like_dom"/>
</dbReference>
<dbReference type="STRING" id="313368.SAMN04488012_10559"/>
<dbReference type="EC" id="2.1.1.72" evidence="1"/>
<dbReference type="EMBL" id="FQZA01000005">
    <property type="protein sequence ID" value="SHJ12566.1"/>
    <property type="molecule type" value="Genomic_DNA"/>
</dbReference>
<accession>A0A1M6GRU1</accession>
<sequence length="517" mass="58322">MIADGILAPLRQPDILDCIANLSSDEVFTPPALANQVLDLLPDSLWSNPEIKILDPCSKSGVFLREAAKRLMAGLSEAIPDEDARREHVFRNMLFGIAITELTAMISRRSVYYTKDATTEWSIVPFNNPQGNIQFQRGTHEYRSGRCIHCGAPEGSLDRGEHLENHAYQFIHLPLKKVKAMKFDVVIGNPPYQLKDDGYGASASPIYHLFVERAKALKPRYLSMIIPARWYSGGKGLDGFRASMLKDHRMRELVDMPKLFDAFPGVKIRGGVCYFLWDREYDGACTVRTLWDGEQVGDARSRYLDQYDVLIRRNEAVSVLEKVKAYRVGGEAEGTFDTMVLSSKPFGLRTNFHGKAKADGLNDPVRFYGSKRTTWVERDEITQNRPAIDQWKVLMSAVQGTSAAIETKFLSNPIISGPGEACSETYIVAGVFPDRETAENCASLLRTRFARFLVSLRKPAQHASKDVYAFIPMVPLDRSWTDEDLYERYGLNEEEIAFIEYTVHEMPPREPVTAQVS</sequence>
<evidence type="ECO:0000256" key="3">
    <source>
        <dbReference type="ARBA" id="ARBA00022679"/>
    </source>
</evidence>
<evidence type="ECO:0000256" key="4">
    <source>
        <dbReference type="ARBA" id="ARBA00022691"/>
    </source>
</evidence>
<dbReference type="GO" id="GO:0032259">
    <property type="term" value="P:methylation"/>
    <property type="evidence" value="ECO:0007669"/>
    <property type="project" value="UniProtKB-KW"/>
</dbReference>
<dbReference type="PRINTS" id="PR00507">
    <property type="entry name" value="N12N6MTFRASE"/>
</dbReference>
<evidence type="ECO:0000256" key="1">
    <source>
        <dbReference type="ARBA" id="ARBA00011900"/>
    </source>
</evidence>
<evidence type="ECO:0000256" key="5">
    <source>
        <dbReference type="ARBA" id="ARBA00047942"/>
    </source>
</evidence>
<name>A0A1M6GRU1_9RHOB</name>
<dbReference type="SUPFAM" id="SSF53335">
    <property type="entry name" value="S-adenosyl-L-methionine-dependent methyltransferases"/>
    <property type="match status" value="1"/>
</dbReference>
<dbReference type="PROSITE" id="PS00092">
    <property type="entry name" value="N6_MTASE"/>
    <property type="match status" value="1"/>
</dbReference>
<proteinExistence type="predicted"/>
<dbReference type="Gene3D" id="3.40.50.150">
    <property type="entry name" value="Vaccinia Virus protein VP39"/>
    <property type="match status" value="1"/>
</dbReference>
<keyword evidence="4" id="KW-0949">S-adenosyl-L-methionine</keyword>
<dbReference type="RefSeq" id="WP_073128440.1">
    <property type="nucleotide sequence ID" value="NZ_FQZA01000005.1"/>
</dbReference>
<evidence type="ECO:0000259" key="6">
    <source>
        <dbReference type="Pfam" id="PF07669"/>
    </source>
</evidence>
<gene>
    <name evidence="7" type="ORF">SAMN04488012_10559</name>
</gene>
<reference evidence="7 8" key="1">
    <citation type="submission" date="2016-11" db="EMBL/GenBank/DDBJ databases">
        <authorList>
            <person name="Jaros S."/>
            <person name="Januszkiewicz K."/>
            <person name="Wedrychowicz H."/>
        </authorList>
    </citation>
    <scope>NUCLEOTIDE SEQUENCE [LARGE SCALE GENOMIC DNA]</scope>
    <source>
        <strain evidence="7 8">DSM 26892</strain>
    </source>
</reference>